<evidence type="ECO:0000256" key="2">
    <source>
        <dbReference type="ARBA" id="ARBA00023015"/>
    </source>
</evidence>
<evidence type="ECO:0000256" key="1">
    <source>
        <dbReference type="ARBA" id="ARBA00009437"/>
    </source>
</evidence>
<comment type="similarity">
    <text evidence="1">Belongs to the LysR transcriptional regulatory family.</text>
</comment>
<protein>
    <submittedName>
        <fullName evidence="6">LysR family transcriptional regulator</fullName>
    </submittedName>
</protein>
<evidence type="ECO:0000313" key="7">
    <source>
        <dbReference type="Proteomes" id="UP000886786"/>
    </source>
</evidence>
<dbReference type="FunFam" id="1.10.10.10:FF:000001">
    <property type="entry name" value="LysR family transcriptional regulator"/>
    <property type="match status" value="1"/>
</dbReference>
<dbReference type="Gene3D" id="1.10.10.10">
    <property type="entry name" value="Winged helix-like DNA-binding domain superfamily/Winged helix DNA-binding domain"/>
    <property type="match status" value="1"/>
</dbReference>
<dbReference type="Pfam" id="PF00126">
    <property type="entry name" value="HTH_1"/>
    <property type="match status" value="1"/>
</dbReference>
<dbReference type="PANTHER" id="PTHR30419:SF8">
    <property type="entry name" value="NITROGEN ASSIMILATION TRANSCRIPTIONAL ACTIVATOR-RELATED"/>
    <property type="match status" value="1"/>
</dbReference>
<reference evidence="6" key="2">
    <citation type="journal article" date="2021" name="PeerJ">
        <title>Extensive microbial diversity within the chicken gut microbiome revealed by metagenomics and culture.</title>
        <authorList>
            <person name="Gilroy R."/>
            <person name="Ravi A."/>
            <person name="Getino M."/>
            <person name="Pursley I."/>
            <person name="Horton D.L."/>
            <person name="Alikhan N.F."/>
            <person name="Baker D."/>
            <person name="Gharbi K."/>
            <person name="Hall N."/>
            <person name="Watson M."/>
            <person name="Adriaenssens E.M."/>
            <person name="Foster-Nyarko E."/>
            <person name="Jarju S."/>
            <person name="Secka A."/>
            <person name="Antonio M."/>
            <person name="Oren A."/>
            <person name="Chaudhuri R.R."/>
            <person name="La Ragione R."/>
            <person name="Hildebrand F."/>
            <person name="Pallen M.J."/>
        </authorList>
    </citation>
    <scope>NUCLEOTIDE SEQUENCE</scope>
    <source>
        <strain evidence="6">CHK147-3167</strain>
    </source>
</reference>
<dbReference type="Proteomes" id="UP000886786">
    <property type="component" value="Unassembled WGS sequence"/>
</dbReference>
<dbReference type="PANTHER" id="PTHR30419">
    <property type="entry name" value="HTH-TYPE TRANSCRIPTIONAL REGULATOR YBHD"/>
    <property type="match status" value="1"/>
</dbReference>
<dbReference type="InterPro" id="IPR000847">
    <property type="entry name" value="LysR_HTH_N"/>
</dbReference>
<evidence type="ECO:0000259" key="5">
    <source>
        <dbReference type="PROSITE" id="PS50931"/>
    </source>
</evidence>
<dbReference type="SUPFAM" id="SSF46785">
    <property type="entry name" value="Winged helix' DNA-binding domain"/>
    <property type="match status" value="1"/>
</dbReference>
<reference evidence="6" key="1">
    <citation type="submission" date="2020-10" db="EMBL/GenBank/DDBJ databases">
        <authorList>
            <person name="Gilroy R."/>
        </authorList>
    </citation>
    <scope>NUCLEOTIDE SEQUENCE</scope>
    <source>
        <strain evidence="6">CHK147-3167</strain>
    </source>
</reference>
<dbReference type="SUPFAM" id="SSF53850">
    <property type="entry name" value="Periplasmic binding protein-like II"/>
    <property type="match status" value="1"/>
</dbReference>
<evidence type="ECO:0000313" key="6">
    <source>
        <dbReference type="EMBL" id="HIQ90225.1"/>
    </source>
</evidence>
<name>A0A9D1CYJ4_9FIRM</name>
<dbReference type="InterPro" id="IPR036390">
    <property type="entry name" value="WH_DNA-bd_sf"/>
</dbReference>
<dbReference type="GO" id="GO:0005829">
    <property type="term" value="C:cytosol"/>
    <property type="evidence" value="ECO:0007669"/>
    <property type="project" value="TreeGrafter"/>
</dbReference>
<accession>A0A9D1CYJ4</accession>
<feature type="domain" description="HTH lysR-type" evidence="5">
    <location>
        <begin position="1"/>
        <end position="58"/>
    </location>
</feature>
<dbReference type="AlphaFoldDB" id="A0A9D1CYJ4"/>
<proteinExistence type="inferred from homology"/>
<gene>
    <name evidence="6" type="ORF">IAB27_01160</name>
</gene>
<evidence type="ECO:0000256" key="4">
    <source>
        <dbReference type="ARBA" id="ARBA00023163"/>
    </source>
</evidence>
<comment type="caution">
    <text evidence="6">The sequence shown here is derived from an EMBL/GenBank/DDBJ whole genome shotgun (WGS) entry which is preliminary data.</text>
</comment>
<dbReference type="PROSITE" id="PS50931">
    <property type="entry name" value="HTH_LYSR"/>
    <property type="match status" value="1"/>
</dbReference>
<evidence type="ECO:0000256" key="3">
    <source>
        <dbReference type="ARBA" id="ARBA00023125"/>
    </source>
</evidence>
<dbReference type="GO" id="GO:0003700">
    <property type="term" value="F:DNA-binding transcription factor activity"/>
    <property type="evidence" value="ECO:0007669"/>
    <property type="project" value="InterPro"/>
</dbReference>
<keyword evidence="2" id="KW-0805">Transcription regulation</keyword>
<organism evidence="6 7">
    <name type="scientific">Candidatus Coprosoma intestinipullorum</name>
    <dbReference type="NCBI Taxonomy" id="2840752"/>
    <lineage>
        <taxon>Bacteria</taxon>
        <taxon>Bacillati</taxon>
        <taxon>Bacillota</taxon>
        <taxon>Bacillota incertae sedis</taxon>
        <taxon>Candidatus Coprosoma</taxon>
    </lineage>
</organism>
<keyword evidence="3" id="KW-0238">DNA-binding</keyword>
<dbReference type="PRINTS" id="PR00039">
    <property type="entry name" value="HTHLYSR"/>
</dbReference>
<dbReference type="EMBL" id="DVFV01000025">
    <property type="protein sequence ID" value="HIQ90225.1"/>
    <property type="molecule type" value="Genomic_DNA"/>
</dbReference>
<dbReference type="GO" id="GO:0003677">
    <property type="term" value="F:DNA binding"/>
    <property type="evidence" value="ECO:0007669"/>
    <property type="project" value="UniProtKB-KW"/>
</dbReference>
<sequence length="294" mass="33263">MNLKSLEYFIKVVDTNSFTKVAEESFISQSAISQQIKSLEDELGFSLLNRSKKEFTLTEAGKYIYKEGKNIINNVKEIENHASFISKNTNQELKIGHVMGYGYEELKKSLMIFSSKYPEIKLSIKDGTHDTISACNINDVTDIMIGDQRKTLSDIFNNVYLGDLYYSIKISSSSNLSTKNNITISELKGYSCIVIASREEMPKEIEFMKTTLEFNGEFLCAQTLTEAELMVSAGIGFLPVASKVKEKTDDGSITSLPFIKNEEILKSKLYAFYKKSFDESIYEKLTSIIKEVIK</sequence>
<keyword evidence="4" id="KW-0804">Transcription</keyword>
<dbReference type="InterPro" id="IPR036388">
    <property type="entry name" value="WH-like_DNA-bd_sf"/>
</dbReference>
<dbReference type="InterPro" id="IPR050950">
    <property type="entry name" value="HTH-type_LysR_regulators"/>
</dbReference>
<dbReference type="Gene3D" id="3.40.190.290">
    <property type="match status" value="1"/>
</dbReference>